<accession>A0A8B8DA52</accession>
<proteinExistence type="inferred from homology"/>
<keyword evidence="5 10" id="KW-0274">FAD</keyword>
<dbReference type="InterPro" id="IPR013766">
    <property type="entry name" value="Thioredoxin_domain"/>
</dbReference>
<evidence type="ECO:0000256" key="7">
    <source>
        <dbReference type="ARBA" id="ARBA00023157"/>
    </source>
</evidence>
<keyword evidence="7" id="KW-1015">Disulfide bond</keyword>
<evidence type="ECO:0000256" key="2">
    <source>
        <dbReference type="ARBA" id="ARBA00006041"/>
    </source>
</evidence>
<dbReference type="Gene3D" id="3.40.30.10">
    <property type="entry name" value="Glutaredoxin"/>
    <property type="match status" value="2"/>
</dbReference>
<dbReference type="GO" id="GO:0003756">
    <property type="term" value="F:protein disulfide isomerase activity"/>
    <property type="evidence" value="ECO:0007669"/>
    <property type="project" value="TreeGrafter"/>
</dbReference>
<dbReference type="Pfam" id="PF18371">
    <property type="entry name" value="FAD_SOX"/>
    <property type="match status" value="1"/>
</dbReference>
<dbReference type="GeneID" id="111125446"/>
<evidence type="ECO:0000256" key="6">
    <source>
        <dbReference type="ARBA" id="ARBA00023002"/>
    </source>
</evidence>
<evidence type="ECO:0000259" key="13">
    <source>
        <dbReference type="PROSITE" id="PS51324"/>
    </source>
</evidence>
<evidence type="ECO:0000313" key="16">
    <source>
        <dbReference type="RefSeq" id="XP_022324972.1"/>
    </source>
</evidence>
<dbReference type="InterPro" id="IPR036774">
    <property type="entry name" value="ERV/ALR_sulphydryl_oxid_sf"/>
</dbReference>
<dbReference type="RefSeq" id="XP_022324972.1">
    <property type="nucleotide sequence ID" value="XM_022469264.1"/>
</dbReference>
<dbReference type="FunFam" id="1.20.120.310:FF:000001">
    <property type="entry name" value="Sulfhydryl oxidase"/>
    <property type="match status" value="1"/>
</dbReference>
<keyword evidence="15" id="KW-1185">Reference proteome</keyword>
<evidence type="ECO:0000256" key="8">
    <source>
        <dbReference type="ARBA" id="ARBA00023180"/>
    </source>
</evidence>
<dbReference type="InterPro" id="IPR042568">
    <property type="entry name" value="QSOX_FAD-bd_sf"/>
</dbReference>
<dbReference type="OrthoDB" id="59470at2759"/>
<dbReference type="InterPro" id="IPR041269">
    <property type="entry name" value="QSOX_Trx1"/>
</dbReference>
<keyword evidence="6 10" id="KW-0560">Oxidoreductase</keyword>
<comment type="similarity">
    <text evidence="2 10">Belongs to the quiescin-sulfhydryl oxidase (QSOX) family.</text>
</comment>
<keyword evidence="10" id="KW-1133">Transmembrane helix</keyword>
<comment type="catalytic activity">
    <reaction evidence="9 10">
        <text>2 R'C(R)SH + O2 = R'C(R)S-S(R)CR' + H2O2</text>
        <dbReference type="Rhea" id="RHEA:17357"/>
        <dbReference type="ChEBI" id="CHEBI:15379"/>
        <dbReference type="ChEBI" id="CHEBI:16240"/>
        <dbReference type="ChEBI" id="CHEBI:16520"/>
        <dbReference type="ChEBI" id="CHEBI:17412"/>
        <dbReference type="EC" id="1.8.3.2"/>
    </reaction>
</comment>
<gene>
    <name evidence="16" type="primary">LOC111125446</name>
</gene>
<evidence type="ECO:0000256" key="3">
    <source>
        <dbReference type="ARBA" id="ARBA00022630"/>
    </source>
</evidence>
<dbReference type="Pfam" id="PF04777">
    <property type="entry name" value="Evr1_Alr"/>
    <property type="match status" value="1"/>
</dbReference>
<evidence type="ECO:0000256" key="11">
    <source>
        <dbReference type="SAM" id="MobiDB-lite"/>
    </source>
</evidence>
<keyword evidence="3 10" id="KW-0285">Flavoprotein</keyword>
<dbReference type="PANTHER" id="PTHR22897:SF8">
    <property type="entry name" value="SULFHYDRYL OXIDASE"/>
    <property type="match status" value="1"/>
</dbReference>
<keyword evidence="4 12" id="KW-0732">Signal</keyword>
<feature type="region of interest" description="Disordered" evidence="11">
    <location>
        <begin position="260"/>
        <end position="281"/>
    </location>
</feature>
<organism evidence="15 16">
    <name type="scientific">Crassostrea virginica</name>
    <name type="common">Eastern oyster</name>
    <dbReference type="NCBI Taxonomy" id="6565"/>
    <lineage>
        <taxon>Eukaryota</taxon>
        <taxon>Metazoa</taxon>
        <taxon>Spiralia</taxon>
        <taxon>Lophotrochozoa</taxon>
        <taxon>Mollusca</taxon>
        <taxon>Bivalvia</taxon>
        <taxon>Autobranchia</taxon>
        <taxon>Pteriomorphia</taxon>
        <taxon>Ostreida</taxon>
        <taxon>Ostreoidea</taxon>
        <taxon>Ostreidae</taxon>
        <taxon>Crassostrea</taxon>
    </lineage>
</organism>
<dbReference type="SUPFAM" id="SSF52833">
    <property type="entry name" value="Thioredoxin-like"/>
    <property type="match status" value="1"/>
</dbReference>
<sequence>MSLTKFFFTFYPILFVISPSLSLLYNSTDDVISLDNSTFFNTILSSRFAWNVEFYNSWCGHCINFAPTYKKVATDTKGWQGAVGVAAIDCSEAKNQPICTHYGVKGFPTLRLIPPGATAEELGLDYYSIDQTEIETFIIDYLTNLTIVNRAPTGCPYMLPLRHIENIWQSAKEEHRLLALVFEEEDSYLGRQVMLDFSLNPNILVHRMDAQSTKKFGINTFPSLYIFKPHGFQQVAKGLIDRQSFVNALAALVSSDMVENQKSQSEHVQQEADPNGPPIQGKTVKEMAVVENDQKKYEVHMQDLESALTYCLRQEVAIHQDINGESLKALQHFVRILAKYFPGREEVSRFLRKLSSWVDSVQDITSYHWSHSIESLQTVDSFLPENIRWSSCQGSQTYFRGYPCGMWTLFHTLTVNSYLYGKDSSKFLYKDVLAAIAGYMKHFFGCSYCSKHFTQMAESMESEVTSPKEVVLWLWRSHNKVNKRLHGEASEDPKHPKVPFPPKSVCPKCYQMTDSRDVQFQEDEVLRYLLELYGSDHIVNIPDGSENIPESTSDRRDLDWWQKMQRNKDLEKLREIRQQKQEEKKRKGLSRLPHLHSAPRDLHLPAIGTVSQTDMSLCAVYYVLCVSIIIALYYHFFYKKKCKSRKHVF</sequence>
<dbReference type="PROSITE" id="PS51324">
    <property type="entry name" value="ERV_ALR"/>
    <property type="match status" value="1"/>
</dbReference>
<evidence type="ECO:0000313" key="15">
    <source>
        <dbReference type="Proteomes" id="UP000694844"/>
    </source>
</evidence>
<dbReference type="KEGG" id="cvn:111125446"/>
<feature type="chain" id="PRO_5034176366" description="Sulfhydryl oxidase" evidence="12">
    <location>
        <begin position="23"/>
        <end position="649"/>
    </location>
</feature>
<dbReference type="GO" id="GO:0006457">
    <property type="term" value="P:protein folding"/>
    <property type="evidence" value="ECO:0007669"/>
    <property type="project" value="TreeGrafter"/>
</dbReference>
<comment type="cofactor">
    <cofactor evidence="1 10">
        <name>FAD</name>
        <dbReference type="ChEBI" id="CHEBI:57692"/>
    </cofactor>
</comment>
<evidence type="ECO:0000256" key="4">
    <source>
        <dbReference type="ARBA" id="ARBA00022729"/>
    </source>
</evidence>
<dbReference type="AlphaFoldDB" id="A0A8B8DA52"/>
<feature type="transmembrane region" description="Helical" evidence="10">
    <location>
        <begin position="619"/>
        <end position="637"/>
    </location>
</feature>
<feature type="domain" description="Thioredoxin" evidence="14">
    <location>
        <begin position="12"/>
        <end position="173"/>
    </location>
</feature>
<evidence type="ECO:0000256" key="10">
    <source>
        <dbReference type="RuleBase" id="RU371123"/>
    </source>
</evidence>
<dbReference type="Pfam" id="PF00085">
    <property type="entry name" value="Thioredoxin"/>
    <property type="match status" value="1"/>
</dbReference>
<evidence type="ECO:0000256" key="5">
    <source>
        <dbReference type="ARBA" id="ARBA00022827"/>
    </source>
</evidence>
<dbReference type="InterPro" id="IPR017905">
    <property type="entry name" value="ERV/ALR_sulphydryl_oxidase"/>
</dbReference>
<dbReference type="Proteomes" id="UP000694844">
    <property type="component" value="Chromosome 3"/>
</dbReference>
<dbReference type="InterPro" id="IPR039798">
    <property type="entry name" value="Sulfhydryl_oxidase"/>
</dbReference>
<evidence type="ECO:0000256" key="9">
    <source>
        <dbReference type="ARBA" id="ARBA00048864"/>
    </source>
</evidence>
<dbReference type="PROSITE" id="PS51352">
    <property type="entry name" value="THIOREDOXIN_2"/>
    <property type="match status" value="1"/>
</dbReference>
<dbReference type="GO" id="GO:0000139">
    <property type="term" value="C:Golgi membrane"/>
    <property type="evidence" value="ECO:0007669"/>
    <property type="project" value="TreeGrafter"/>
</dbReference>
<name>A0A8B8DA52_CRAVI</name>
<dbReference type="GO" id="GO:0016971">
    <property type="term" value="F:flavin-dependent sulfhydryl oxidase activity"/>
    <property type="evidence" value="ECO:0007669"/>
    <property type="project" value="InterPro"/>
</dbReference>
<protein>
    <recommendedName>
        <fullName evidence="10">Sulfhydryl oxidase</fullName>
        <ecNumber evidence="10">1.8.3.2</ecNumber>
    </recommendedName>
</protein>
<evidence type="ECO:0000259" key="14">
    <source>
        <dbReference type="PROSITE" id="PS51352"/>
    </source>
</evidence>
<dbReference type="Gene3D" id="1.20.120.310">
    <property type="entry name" value="ERV/ALR sulfhydryl oxidase domain"/>
    <property type="match status" value="1"/>
</dbReference>
<keyword evidence="8" id="KW-0325">Glycoprotein</keyword>
<evidence type="ECO:0000256" key="12">
    <source>
        <dbReference type="SAM" id="SignalP"/>
    </source>
</evidence>
<reference evidence="16" key="1">
    <citation type="submission" date="2025-08" db="UniProtKB">
        <authorList>
            <consortium name="RefSeq"/>
        </authorList>
    </citation>
    <scope>IDENTIFICATION</scope>
    <source>
        <tissue evidence="16">Whole sample</tissue>
    </source>
</reference>
<comment type="function">
    <text evidence="10">Catalyzes the oxidation of sulfhydryl groups in peptide and protein thiols to disulfides with the reduction of oxygen to hydrogen peroxide.</text>
</comment>
<keyword evidence="10" id="KW-0812">Transmembrane</keyword>
<feature type="domain" description="ERV/ALR sulfhydryl oxidase" evidence="13">
    <location>
        <begin position="395"/>
        <end position="499"/>
    </location>
</feature>
<dbReference type="SUPFAM" id="SSF69000">
    <property type="entry name" value="FAD-dependent thiol oxidase"/>
    <property type="match status" value="1"/>
</dbReference>
<feature type="signal peptide" evidence="12">
    <location>
        <begin position="1"/>
        <end position="22"/>
    </location>
</feature>
<keyword evidence="10" id="KW-0472">Membrane</keyword>
<dbReference type="InterPro" id="IPR036249">
    <property type="entry name" value="Thioredoxin-like_sf"/>
</dbReference>
<dbReference type="FunFam" id="1.20.120.1960:FF:000001">
    <property type="entry name" value="Sulfhydryl oxidase"/>
    <property type="match status" value="1"/>
</dbReference>
<dbReference type="CDD" id="cd02992">
    <property type="entry name" value="PDI_a_QSOX"/>
    <property type="match status" value="1"/>
</dbReference>
<dbReference type="Gene3D" id="1.20.120.1960">
    <property type="entry name" value="QSOX sulfhydryl oxidase domain"/>
    <property type="match status" value="1"/>
</dbReference>
<dbReference type="GO" id="GO:0005615">
    <property type="term" value="C:extracellular space"/>
    <property type="evidence" value="ECO:0007669"/>
    <property type="project" value="TreeGrafter"/>
</dbReference>
<dbReference type="PANTHER" id="PTHR22897">
    <property type="entry name" value="QUIESCIN Q6-RELATED SULFHYDRYL OXIDASE"/>
    <property type="match status" value="1"/>
</dbReference>
<dbReference type="Pfam" id="PF18108">
    <property type="entry name" value="QSOX_Trx1"/>
    <property type="match status" value="1"/>
</dbReference>
<dbReference type="EC" id="1.8.3.2" evidence="10"/>
<dbReference type="InterPro" id="IPR040986">
    <property type="entry name" value="QSOX_FAD-bd_dom"/>
</dbReference>
<evidence type="ECO:0000256" key="1">
    <source>
        <dbReference type="ARBA" id="ARBA00001974"/>
    </source>
</evidence>